<reference evidence="2" key="2">
    <citation type="submission" date="2020-06" db="EMBL/GenBank/DDBJ databases">
        <authorList>
            <person name="Sheffer M."/>
        </authorList>
    </citation>
    <scope>NUCLEOTIDE SEQUENCE</scope>
</reference>
<dbReference type="InterPro" id="IPR007110">
    <property type="entry name" value="Ig-like_dom"/>
</dbReference>
<name>A0A8T0FKH6_ARGBR</name>
<accession>A0A8T0FKH6</accession>
<keyword evidence="3" id="KW-1185">Reference proteome</keyword>
<dbReference type="GO" id="GO:0032589">
    <property type="term" value="C:neuron projection membrane"/>
    <property type="evidence" value="ECO:0007669"/>
    <property type="project" value="TreeGrafter"/>
</dbReference>
<gene>
    <name evidence="2" type="ORF">HNY73_003415</name>
</gene>
<feature type="domain" description="Ig-like" evidence="1">
    <location>
        <begin position="245"/>
        <end position="337"/>
    </location>
</feature>
<protein>
    <submittedName>
        <fullName evidence="2">Zwei Ig domain protein zig-8 like protein</fullName>
    </submittedName>
</protein>
<dbReference type="CDD" id="cd00096">
    <property type="entry name" value="Ig"/>
    <property type="match status" value="1"/>
</dbReference>
<dbReference type="InterPro" id="IPR003598">
    <property type="entry name" value="Ig_sub2"/>
</dbReference>
<dbReference type="Gene3D" id="2.60.40.10">
    <property type="entry name" value="Immunoglobulins"/>
    <property type="match status" value="2"/>
</dbReference>
<dbReference type="Proteomes" id="UP000807504">
    <property type="component" value="Unassembled WGS sequence"/>
</dbReference>
<sequence length="383" mass="43587">MARYHRKVEPVVKVMQVARITFFCILITMELSYSFGRAEVCAEDHKTDRSKSWQKFRPLSRQARRVDQDLVPYFDNSTSKNVTTTSGKTAYLPCRVRHLGDRTVSWIRRKDLHVLTVGRFTYTSDQRFQTIHLENSDDWTLQVKYPQSKDGGVYECQVSTVPKMSHFVNLNVIDRSQLSGKLEQDTRGIFGTSTVPQYELGKQWSEATMSTDYDWLQRTPGKYNIEKEDIFMRYRFHSRASHTFAEASQIIGGPTLYINSGSTINLTCLVMESPVPPDYVFWYHNGKVINYDSPRGISVHTEKAQRTTSKLLISNAQPSDSGNYSCVPSNAEPAAIGLHVLNGEHPAAMQHGKHTSSGSGLPASWDIQLYLIMNIALLIFNKR</sequence>
<comment type="caution">
    <text evidence="2">The sequence shown here is derived from an EMBL/GenBank/DDBJ whole genome shotgun (WGS) entry which is preliminary data.</text>
</comment>
<dbReference type="PANTHER" id="PTHR23279:SF36">
    <property type="entry name" value="DEFECTIVE PROBOSCIS EXTENSION RESPONSE 9, ISOFORM A"/>
    <property type="match status" value="1"/>
</dbReference>
<evidence type="ECO:0000313" key="2">
    <source>
        <dbReference type="EMBL" id="KAF8791724.1"/>
    </source>
</evidence>
<dbReference type="InterPro" id="IPR013783">
    <property type="entry name" value="Ig-like_fold"/>
</dbReference>
<dbReference type="PANTHER" id="PTHR23279">
    <property type="entry name" value="DEFECTIVE PROBOSCIS EXTENSION RESPONSE DPR -RELATED"/>
    <property type="match status" value="1"/>
</dbReference>
<dbReference type="SMART" id="SM00409">
    <property type="entry name" value="IG"/>
    <property type="match status" value="2"/>
</dbReference>
<evidence type="ECO:0000259" key="1">
    <source>
        <dbReference type="PROSITE" id="PS50835"/>
    </source>
</evidence>
<evidence type="ECO:0000313" key="3">
    <source>
        <dbReference type="Proteomes" id="UP000807504"/>
    </source>
</evidence>
<dbReference type="EMBL" id="JABXBU010000003">
    <property type="protein sequence ID" value="KAF8791724.1"/>
    <property type="molecule type" value="Genomic_DNA"/>
</dbReference>
<dbReference type="AlphaFoldDB" id="A0A8T0FKH6"/>
<dbReference type="GO" id="GO:0050808">
    <property type="term" value="P:synapse organization"/>
    <property type="evidence" value="ECO:0007669"/>
    <property type="project" value="TreeGrafter"/>
</dbReference>
<dbReference type="Pfam" id="PF13927">
    <property type="entry name" value="Ig_3"/>
    <property type="match status" value="1"/>
</dbReference>
<dbReference type="InterPro" id="IPR013098">
    <property type="entry name" value="Ig_I-set"/>
</dbReference>
<dbReference type="FunFam" id="2.60.40.10:FF:000129">
    <property type="entry name" value="CLUMA_CG018772, isoform A"/>
    <property type="match status" value="1"/>
</dbReference>
<dbReference type="SMART" id="SM00408">
    <property type="entry name" value="IGc2"/>
    <property type="match status" value="2"/>
</dbReference>
<organism evidence="2 3">
    <name type="scientific">Argiope bruennichi</name>
    <name type="common">Wasp spider</name>
    <name type="synonym">Aranea bruennichi</name>
    <dbReference type="NCBI Taxonomy" id="94029"/>
    <lineage>
        <taxon>Eukaryota</taxon>
        <taxon>Metazoa</taxon>
        <taxon>Ecdysozoa</taxon>
        <taxon>Arthropoda</taxon>
        <taxon>Chelicerata</taxon>
        <taxon>Arachnida</taxon>
        <taxon>Araneae</taxon>
        <taxon>Araneomorphae</taxon>
        <taxon>Entelegynae</taxon>
        <taxon>Araneoidea</taxon>
        <taxon>Araneidae</taxon>
        <taxon>Argiope</taxon>
    </lineage>
</organism>
<dbReference type="SUPFAM" id="SSF48726">
    <property type="entry name" value="Immunoglobulin"/>
    <property type="match status" value="2"/>
</dbReference>
<dbReference type="InterPro" id="IPR036179">
    <property type="entry name" value="Ig-like_dom_sf"/>
</dbReference>
<dbReference type="FunFam" id="2.60.40.10:FF:000533">
    <property type="entry name" value="Uncharacterized protein, isoform A"/>
    <property type="match status" value="1"/>
</dbReference>
<dbReference type="InterPro" id="IPR003599">
    <property type="entry name" value="Ig_sub"/>
</dbReference>
<proteinExistence type="predicted"/>
<dbReference type="InterPro" id="IPR037448">
    <property type="entry name" value="Zig-8"/>
</dbReference>
<reference evidence="2" key="1">
    <citation type="journal article" date="2020" name="bioRxiv">
        <title>Chromosome-level reference genome of the European wasp spider Argiope bruennichi: a resource for studies on range expansion and evolutionary adaptation.</title>
        <authorList>
            <person name="Sheffer M.M."/>
            <person name="Hoppe A."/>
            <person name="Krehenwinkel H."/>
            <person name="Uhl G."/>
            <person name="Kuss A.W."/>
            <person name="Jensen L."/>
            <person name="Jensen C."/>
            <person name="Gillespie R.G."/>
            <person name="Hoff K.J."/>
            <person name="Prost S."/>
        </authorList>
    </citation>
    <scope>NUCLEOTIDE SEQUENCE</scope>
</reference>
<dbReference type="PROSITE" id="PS50835">
    <property type="entry name" value="IG_LIKE"/>
    <property type="match status" value="2"/>
</dbReference>
<dbReference type="Pfam" id="PF07679">
    <property type="entry name" value="I-set"/>
    <property type="match status" value="1"/>
</dbReference>
<feature type="domain" description="Ig-like" evidence="1">
    <location>
        <begin position="72"/>
        <end position="179"/>
    </location>
</feature>